<evidence type="ECO:0000313" key="2">
    <source>
        <dbReference type="EMBL" id="QTD50204.1"/>
    </source>
</evidence>
<reference evidence="2" key="1">
    <citation type="submission" date="2021-03" db="EMBL/GenBank/DDBJ databases">
        <title>Acanthopleuribacteraceae sp. M133.</title>
        <authorList>
            <person name="Wang G."/>
        </authorList>
    </citation>
    <scope>NUCLEOTIDE SEQUENCE</scope>
    <source>
        <strain evidence="2">M133</strain>
    </source>
</reference>
<evidence type="ECO:0000256" key="1">
    <source>
        <dbReference type="SAM" id="SignalP"/>
    </source>
</evidence>
<evidence type="ECO:0000313" key="3">
    <source>
        <dbReference type="Proteomes" id="UP000663929"/>
    </source>
</evidence>
<name>A0A8A4TLW9_SULCO</name>
<keyword evidence="1" id="KW-0732">Signal</keyword>
<proteinExistence type="predicted"/>
<keyword evidence="2" id="KW-0808">Transferase</keyword>
<gene>
    <name evidence="2" type="ORF">J3U87_31855</name>
</gene>
<dbReference type="KEGG" id="scor:J3U87_31855"/>
<dbReference type="EMBL" id="CP071793">
    <property type="protein sequence ID" value="QTD50204.1"/>
    <property type="molecule type" value="Genomic_DNA"/>
</dbReference>
<feature type="chain" id="PRO_5035208111" evidence="1">
    <location>
        <begin position="19"/>
        <end position="254"/>
    </location>
</feature>
<sequence length="254" mass="29477">MKPFSLILCLGLSLSALAQGPQMSDLQKRVQEIMNMEHRSQASKDRDRNRNPVRALEFFRIREDMKVLEFMPGAGWYTEILGPLLNEKGELIVATNPNWIPKNLNELLKTENFSNVKVYDNGIGWDRENRCFDTSKMKLDVADLDMVLSIREYHGFSNEGAQVFNKQVFKALKPGGYYAIIDHTRRHMEAESGENGRRRDPVLIIKHLLDAGFEFVDYSDMFFRPDDELRYEVGRKTVTGNTDRFTFLFRKPEA</sequence>
<dbReference type="SUPFAM" id="SSF53335">
    <property type="entry name" value="S-adenosyl-L-methionine-dependent methyltransferases"/>
    <property type="match status" value="1"/>
</dbReference>
<dbReference type="InterPro" id="IPR016980">
    <property type="entry name" value="S-AdoMet-dep_MeTrfase_Alr7345"/>
</dbReference>
<accession>A0A8A4TLW9</accession>
<dbReference type="GO" id="GO:0032259">
    <property type="term" value="P:methylation"/>
    <property type="evidence" value="ECO:0007669"/>
    <property type="project" value="UniProtKB-KW"/>
</dbReference>
<organism evidence="2 3">
    <name type="scientific">Sulfidibacter corallicola</name>
    <dbReference type="NCBI Taxonomy" id="2818388"/>
    <lineage>
        <taxon>Bacteria</taxon>
        <taxon>Pseudomonadati</taxon>
        <taxon>Acidobacteriota</taxon>
        <taxon>Holophagae</taxon>
        <taxon>Acanthopleuribacterales</taxon>
        <taxon>Acanthopleuribacteraceae</taxon>
        <taxon>Sulfidibacter</taxon>
    </lineage>
</organism>
<dbReference type="Proteomes" id="UP000663929">
    <property type="component" value="Chromosome"/>
</dbReference>
<dbReference type="RefSeq" id="WP_237379835.1">
    <property type="nucleotide sequence ID" value="NZ_CP071793.1"/>
</dbReference>
<keyword evidence="2" id="KW-0489">Methyltransferase</keyword>
<dbReference type="AlphaFoldDB" id="A0A8A4TLW9"/>
<dbReference type="InterPro" id="IPR029063">
    <property type="entry name" value="SAM-dependent_MTases_sf"/>
</dbReference>
<dbReference type="GO" id="GO:0008168">
    <property type="term" value="F:methyltransferase activity"/>
    <property type="evidence" value="ECO:0007669"/>
    <property type="project" value="UniProtKB-KW"/>
</dbReference>
<dbReference type="Gene3D" id="3.40.50.150">
    <property type="entry name" value="Vaccinia Virus protein VP39"/>
    <property type="match status" value="1"/>
</dbReference>
<keyword evidence="3" id="KW-1185">Reference proteome</keyword>
<feature type="signal peptide" evidence="1">
    <location>
        <begin position="1"/>
        <end position="18"/>
    </location>
</feature>
<dbReference type="PIRSF" id="PIRSF031679">
    <property type="entry name" value="Mtase_Alr7345_prd"/>
    <property type="match status" value="1"/>
</dbReference>
<protein>
    <submittedName>
        <fullName evidence="2">Class I SAM-dependent methyltransferase</fullName>
    </submittedName>
</protein>